<evidence type="ECO:0000313" key="1">
    <source>
        <dbReference type="EMBL" id="PXF32640.1"/>
    </source>
</evidence>
<name>A0ABX5M6W7_9GAMM</name>
<keyword evidence="2" id="KW-1185">Reference proteome</keyword>
<reference evidence="1 2" key="1">
    <citation type="submission" date="2015-03" db="EMBL/GenBank/DDBJ databases">
        <authorList>
            <person name="Krishnan R."/>
            <person name="Midha S."/>
            <person name="Patil P.B."/>
            <person name="Rameshkumar N."/>
        </authorList>
    </citation>
    <scope>NUCLEOTIDE SEQUENCE [LARGE SCALE GENOMIC DNA]</scope>
    <source>
        <strain evidence="1 2">L1E11</strain>
    </source>
</reference>
<protein>
    <submittedName>
        <fullName evidence="1">Uncharacterized protein</fullName>
    </submittedName>
</protein>
<gene>
    <name evidence="1" type="ORF">WH50_03425</name>
</gene>
<comment type="caution">
    <text evidence="1">The sequence shown here is derived from an EMBL/GenBank/DDBJ whole genome shotgun (WGS) entry which is preliminary data.</text>
</comment>
<accession>A0ABX5M6W7</accession>
<dbReference type="Proteomes" id="UP000248090">
    <property type="component" value="Unassembled WGS sequence"/>
</dbReference>
<evidence type="ECO:0000313" key="2">
    <source>
        <dbReference type="Proteomes" id="UP000248090"/>
    </source>
</evidence>
<proteinExistence type="predicted"/>
<sequence length="415" mass="48015">MQRYCHDEQVLRHLLDGDLLVREGDEPYRHPLRLAIQAALDAREQKQEQKKANTTRPGKVLHGRQPYLYPGLYIGTGNRCGHRPQRPVNERIANPLVDFDDLPQAIQRIRNVFLNSGTHGHEYKGTVSPVYDNPRLYPLFTNSGKANLDGTPRCDRSELRLIEVRTLAAMVEMANFASTGDDIHIGTPRDDGSFSHRSMLEIALSASTPDGDCLVEPENPQLPPNLWTFRPTQRYRRATKALKNKGHLTVVQRYEERDGHKYALTAVKSISATSLISLGVVSERQLREFRDNRRRELAKRRNVWRATRPDFVAKRQAEREARAKVRSRLHPSNLAGRCRPGYTPLEKTPEQQLAASLWQRYRGYQHLLMASLCREQEQHGHPPYWVRERVRQQLQPFETWKEQQPEQHEHPEAAH</sequence>
<organism evidence="1 2">
    <name type="scientific">Pokkaliibacter plantistimulans</name>
    <dbReference type="NCBI Taxonomy" id="1635171"/>
    <lineage>
        <taxon>Bacteria</taxon>
        <taxon>Pseudomonadati</taxon>
        <taxon>Pseudomonadota</taxon>
        <taxon>Gammaproteobacteria</taxon>
        <taxon>Oceanospirillales</taxon>
        <taxon>Balneatrichaceae</taxon>
        <taxon>Pokkaliibacter</taxon>
    </lineage>
</organism>
<dbReference type="EMBL" id="LAPT01000012">
    <property type="protein sequence ID" value="PXF32640.1"/>
    <property type="molecule type" value="Genomic_DNA"/>
</dbReference>